<dbReference type="EMBL" id="CP060804">
    <property type="protein sequence ID" value="QNP37202.1"/>
    <property type="molecule type" value="Genomic_DNA"/>
</dbReference>
<proteinExistence type="predicted"/>
<dbReference type="Proteomes" id="UP000516122">
    <property type="component" value="Chromosome"/>
</dbReference>
<evidence type="ECO:0008006" key="3">
    <source>
        <dbReference type="Google" id="ProtNLM"/>
    </source>
</evidence>
<organism evidence="1 2">
    <name type="scientific">Enterococcus faecalis</name>
    <name type="common">Streptococcus faecalis</name>
    <dbReference type="NCBI Taxonomy" id="1351"/>
    <lineage>
        <taxon>Bacteria</taxon>
        <taxon>Bacillati</taxon>
        <taxon>Bacillota</taxon>
        <taxon>Bacilli</taxon>
        <taxon>Lactobacillales</taxon>
        <taxon>Enterococcaceae</taxon>
        <taxon>Enterococcus</taxon>
    </lineage>
</organism>
<evidence type="ECO:0000313" key="2">
    <source>
        <dbReference type="Proteomes" id="UP000516122"/>
    </source>
</evidence>
<dbReference type="KEGG" id="ene:ENT_04380"/>
<sequence>MSEVTGLEEILKNMEDKLGQARVNRISNKALKKQGERNKQTVKKYMASYIDSGKTHDLVISSGVKSNPKRVETGWASKERAPIVHLNEFGYTRYGTYVRPRGMGKLQAAADEIQAKAFGEMKSDMEELAK</sequence>
<dbReference type="AlphaFoldDB" id="A0A7H0FMD6"/>
<reference evidence="1 2" key="1">
    <citation type="submission" date="2020-08" db="EMBL/GenBank/DDBJ databases">
        <title>Enterococcus faecalis SF28073 genome assembly.</title>
        <authorList>
            <person name="Duerkop B.A."/>
            <person name="Johnson C.N."/>
        </authorList>
    </citation>
    <scope>NUCLEOTIDE SEQUENCE [LARGE SCALE GENOMIC DNA]</scope>
    <source>
        <strain evidence="1 2">SF28073</strain>
    </source>
</reference>
<name>A0A7H0FMD6_ENTFL</name>
<evidence type="ECO:0000313" key="1">
    <source>
        <dbReference type="EMBL" id="QNP37202.1"/>
    </source>
</evidence>
<protein>
    <recommendedName>
        <fullName evidence="3">HK97 gp10 family phage protein</fullName>
    </recommendedName>
</protein>
<accession>A0A7H0FMD6</accession>
<gene>
    <name evidence="1" type="ORF">H9Q64_12110</name>
</gene>
<dbReference type="RefSeq" id="WP_002380684.1">
    <property type="nucleotide sequence ID" value="NZ_BSWY01000002.1"/>
</dbReference>